<dbReference type="Proteomes" id="UP001224890">
    <property type="component" value="Unassembled WGS sequence"/>
</dbReference>
<proteinExistence type="predicted"/>
<reference evidence="1" key="1">
    <citation type="submission" date="2021-06" db="EMBL/GenBank/DDBJ databases">
        <title>Comparative genomics, transcriptomics and evolutionary studies reveal genomic signatures of adaptation to plant cell wall in hemibiotrophic fungi.</title>
        <authorList>
            <consortium name="DOE Joint Genome Institute"/>
            <person name="Baroncelli R."/>
            <person name="Diaz J.F."/>
            <person name="Benocci T."/>
            <person name="Peng M."/>
            <person name="Battaglia E."/>
            <person name="Haridas S."/>
            <person name="Andreopoulos W."/>
            <person name="Labutti K."/>
            <person name="Pangilinan J."/>
            <person name="Floch G.L."/>
            <person name="Makela M.R."/>
            <person name="Henrissat B."/>
            <person name="Grigoriev I.V."/>
            <person name="Crouch J.A."/>
            <person name="De Vries R.P."/>
            <person name="Sukno S.A."/>
            <person name="Thon M.R."/>
        </authorList>
    </citation>
    <scope>NUCLEOTIDE SEQUENCE</scope>
    <source>
        <strain evidence="1">CBS 193.32</strain>
    </source>
</reference>
<sequence>MPAHDVTPGLEFVPALIGDTVRKETDGGTVFKHFKWIGDHGAQKRRKDGTPLLLPSSHNDSVQGTFTIEVSMCGPPRRQVQIAETSEMPLLFFDIWHGRYTPASNEERSYLTTSGVPRSPLALSPRSVLVIPSIPGVPFSQNPSPSHIPHPPPSHIRMKKFAEHNPILHGGTCSRCTNVLLLTQFDSFPISLS</sequence>
<evidence type="ECO:0000313" key="2">
    <source>
        <dbReference type="Proteomes" id="UP001224890"/>
    </source>
</evidence>
<accession>A0AAJ0EPL8</accession>
<dbReference type="RefSeq" id="XP_060423446.1">
    <property type="nucleotide sequence ID" value="XM_060573006.1"/>
</dbReference>
<evidence type="ECO:0000313" key="1">
    <source>
        <dbReference type="EMBL" id="KAK1658682.1"/>
    </source>
</evidence>
<dbReference type="GeneID" id="85457532"/>
<protein>
    <submittedName>
        <fullName evidence="1">Uncharacterized protein</fullName>
    </submittedName>
</protein>
<dbReference type="EMBL" id="JAHMHR010000070">
    <property type="protein sequence ID" value="KAK1658682.1"/>
    <property type="molecule type" value="Genomic_DNA"/>
</dbReference>
<comment type="caution">
    <text evidence="1">The sequence shown here is derived from an EMBL/GenBank/DDBJ whole genome shotgun (WGS) entry which is preliminary data.</text>
</comment>
<name>A0AAJ0EPL8_9PEZI</name>
<gene>
    <name evidence="1" type="ORF">BDP55DRAFT_637642</name>
</gene>
<dbReference type="AlphaFoldDB" id="A0AAJ0EPL8"/>
<keyword evidence="2" id="KW-1185">Reference proteome</keyword>
<organism evidence="1 2">
    <name type="scientific">Colletotrichum godetiae</name>
    <dbReference type="NCBI Taxonomy" id="1209918"/>
    <lineage>
        <taxon>Eukaryota</taxon>
        <taxon>Fungi</taxon>
        <taxon>Dikarya</taxon>
        <taxon>Ascomycota</taxon>
        <taxon>Pezizomycotina</taxon>
        <taxon>Sordariomycetes</taxon>
        <taxon>Hypocreomycetidae</taxon>
        <taxon>Glomerellales</taxon>
        <taxon>Glomerellaceae</taxon>
        <taxon>Colletotrichum</taxon>
        <taxon>Colletotrichum acutatum species complex</taxon>
    </lineage>
</organism>